<proteinExistence type="predicted"/>
<keyword evidence="2" id="KW-1185">Reference proteome</keyword>
<dbReference type="AlphaFoldDB" id="A0A918R9F2"/>
<comment type="caution">
    <text evidence="1">The sequence shown here is derived from an EMBL/GenBank/DDBJ whole genome shotgun (WGS) entry which is preliminary data.</text>
</comment>
<dbReference type="EMBL" id="BMWZ01000006">
    <property type="protein sequence ID" value="GGZ87227.1"/>
    <property type="molecule type" value="Genomic_DNA"/>
</dbReference>
<dbReference type="Gene3D" id="2.30.110.10">
    <property type="entry name" value="Electron Transport, Fmn-binding Protein, Chain A"/>
    <property type="match status" value="1"/>
</dbReference>
<organism evidence="1 2">
    <name type="scientific">Algibacter mikhailovii</name>
    <dbReference type="NCBI Taxonomy" id="425498"/>
    <lineage>
        <taxon>Bacteria</taxon>
        <taxon>Pseudomonadati</taxon>
        <taxon>Bacteroidota</taxon>
        <taxon>Flavobacteriia</taxon>
        <taxon>Flavobacteriales</taxon>
        <taxon>Flavobacteriaceae</taxon>
        <taxon>Algibacter</taxon>
    </lineage>
</organism>
<reference evidence="1" key="2">
    <citation type="submission" date="2020-09" db="EMBL/GenBank/DDBJ databases">
        <authorList>
            <person name="Sun Q."/>
            <person name="Kim S."/>
        </authorList>
    </citation>
    <scope>NUCLEOTIDE SEQUENCE</scope>
    <source>
        <strain evidence="1">KCTC 12710</strain>
    </source>
</reference>
<dbReference type="InterPro" id="IPR024747">
    <property type="entry name" value="Pyridox_Oxase-rel"/>
</dbReference>
<dbReference type="Proteomes" id="UP000636004">
    <property type="component" value="Unassembled WGS sequence"/>
</dbReference>
<dbReference type="Pfam" id="PF12900">
    <property type="entry name" value="Pyridox_ox_2"/>
    <property type="match status" value="1"/>
</dbReference>
<dbReference type="RefSeq" id="WP_189361518.1">
    <property type="nucleotide sequence ID" value="NZ_BMWZ01000006.1"/>
</dbReference>
<evidence type="ECO:0008006" key="3">
    <source>
        <dbReference type="Google" id="ProtNLM"/>
    </source>
</evidence>
<protein>
    <recommendedName>
        <fullName evidence="3">Flavin mononucleotide-binding protein</fullName>
    </recommendedName>
</protein>
<reference evidence="1" key="1">
    <citation type="journal article" date="2014" name="Int. J. Syst. Evol. Microbiol.">
        <title>Complete genome sequence of Corynebacterium casei LMG S-19264T (=DSM 44701T), isolated from a smear-ripened cheese.</title>
        <authorList>
            <consortium name="US DOE Joint Genome Institute (JGI-PGF)"/>
            <person name="Walter F."/>
            <person name="Albersmeier A."/>
            <person name="Kalinowski J."/>
            <person name="Ruckert C."/>
        </authorList>
    </citation>
    <scope>NUCLEOTIDE SEQUENCE</scope>
    <source>
        <strain evidence="1">KCTC 12710</strain>
    </source>
</reference>
<accession>A0A918R9F2</accession>
<sequence>MKDLKTFEAIYILKNNYIGNLSYVWKNKPYVIPITYYFDEESYSLISYSGEGHKIEAMRTNNFVSMGLAEIESANKWESVLAHGEFEELNGAYAKQVLHKFANGVKKVMFIKEDKYPDLISDFSSKTLSRKPIIYRIKISEITGKVRTY</sequence>
<evidence type="ECO:0000313" key="1">
    <source>
        <dbReference type="EMBL" id="GGZ87227.1"/>
    </source>
</evidence>
<dbReference type="InterPro" id="IPR012349">
    <property type="entry name" value="Split_barrel_FMN-bd"/>
</dbReference>
<name>A0A918R9F2_9FLAO</name>
<dbReference type="SUPFAM" id="SSF50475">
    <property type="entry name" value="FMN-binding split barrel"/>
    <property type="match status" value="1"/>
</dbReference>
<evidence type="ECO:0000313" key="2">
    <source>
        <dbReference type="Proteomes" id="UP000636004"/>
    </source>
</evidence>
<gene>
    <name evidence="1" type="ORF">GCM10007028_26720</name>
</gene>